<keyword evidence="2" id="KW-1185">Reference proteome</keyword>
<sequence length="147" mass="16707">MLQEPSTGKVLHRLQFLKGTPRVDAEFSRDGRLVCVIRHEQHEDQFSVWDAVSGATVWDSSMPMPYSDRPLNQVLETINASRQRYDFTIKTNAKSLLFLRSVRSDGNPLVLAHPVGLYNGTEGFFTPDGQRFITHEESGWQSGSVRR</sequence>
<accession>A0A5C6DJS4</accession>
<evidence type="ECO:0008006" key="3">
    <source>
        <dbReference type="Google" id="ProtNLM"/>
    </source>
</evidence>
<dbReference type="AlphaFoldDB" id="A0A5C6DJS4"/>
<dbReference type="EMBL" id="SJPV01000006">
    <property type="protein sequence ID" value="TWU36157.1"/>
    <property type="molecule type" value="Genomic_DNA"/>
</dbReference>
<evidence type="ECO:0000313" key="1">
    <source>
        <dbReference type="EMBL" id="TWU36157.1"/>
    </source>
</evidence>
<organism evidence="1 2">
    <name type="scientific">Novipirellula artificiosorum</name>
    <dbReference type="NCBI Taxonomy" id="2528016"/>
    <lineage>
        <taxon>Bacteria</taxon>
        <taxon>Pseudomonadati</taxon>
        <taxon>Planctomycetota</taxon>
        <taxon>Planctomycetia</taxon>
        <taxon>Pirellulales</taxon>
        <taxon>Pirellulaceae</taxon>
        <taxon>Novipirellula</taxon>
    </lineage>
</organism>
<protein>
    <recommendedName>
        <fullName evidence="3">Translocation protein TolB</fullName>
    </recommendedName>
</protein>
<gene>
    <name evidence="1" type="ORF">Poly41_39100</name>
</gene>
<evidence type="ECO:0000313" key="2">
    <source>
        <dbReference type="Proteomes" id="UP000319143"/>
    </source>
</evidence>
<dbReference type="Proteomes" id="UP000319143">
    <property type="component" value="Unassembled WGS sequence"/>
</dbReference>
<name>A0A5C6DJS4_9BACT</name>
<reference evidence="1 2" key="1">
    <citation type="submission" date="2019-02" db="EMBL/GenBank/DDBJ databases">
        <title>Deep-cultivation of Planctomycetes and their phenomic and genomic characterization uncovers novel biology.</title>
        <authorList>
            <person name="Wiegand S."/>
            <person name="Jogler M."/>
            <person name="Boedeker C."/>
            <person name="Pinto D."/>
            <person name="Vollmers J."/>
            <person name="Rivas-Marin E."/>
            <person name="Kohn T."/>
            <person name="Peeters S.H."/>
            <person name="Heuer A."/>
            <person name="Rast P."/>
            <person name="Oberbeckmann S."/>
            <person name="Bunk B."/>
            <person name="Jeske O."/>
            <person name="Meyerdierks A."/>
            <person name="Storesund J.E."/>
            <person name="Kallscheuer N."/>
            <person name="Luecker S."/>
            <person name="Lage O.M."/>
            <person name="Pohl T."/>
            <person name="Merkel B.J."/>
            <person name="Hornburger P."/>
            <person name="Mueller R.-W."/>
            <person name="Bruemmer F."/>
            <person name="Labrenz M."/>
            <person name="Spormann A.M."/>
            <person name="Op Den Camp H."/>
            <person name="Overmann J."/>
            <person name="Amann R."/>
            <person name="Jetten M.S.M."/>
            <person name="Mascher T."/>
            <person name="Medema M.H."/>
            <person name="Devos D.P."/>
            <person name="Kaster A.-K."/>
            <person name="Ovreas L."/>
            <person name="Rohde M."/>
            <person name="Galperin M.Y."/>
            <person name="Jogler C."/>
        </authorList>
    </citation>
    <scope>NUCLEOTIDE SEQUENCE [LARGE SCALE GENOMIC DNA]</scope>
    <source>
        <strain evidence="1 2">Poly41</strain>
    </source>
</reference>
<proteinExistence type="predicted"/>
<comment type="caution">
    <text evidence="1">The sequence shown here is derived from an EMBL/GenBank/DDBJ whole genome shotgun (WGS) entry which is preliminary data.</text>
</comment>
<dbReference type="RefSeq" id="WP_146528181.1">
    <property type="nucleotide sequence ID" value="NZ_SJPV01000006.1"/>
</dbReference>